<feature type="signal peptide" evidence="8">
    <location>
        <begin position="1"/>
        <end position="20"/>
    </location>
</feature>
<evidence type="ECO:0000256" key="6">
    <source>
        <dbReference type="ARBA" id="ARBA00041177"/>
    </source>
</evidence>
<dbReference type="Ensembl" id="ENSPSNT00000009962.1">
    <property type="protein sequence ID" value="ENSPSNP00000008792.1"/>
    <property type="gene ID" value="ENSPSNG00000006481.1"/>
</dbReference>
<dbReference type="AlphaFoldDB" id="A0A8C9BLG2"/>
<evidence type="ECO:0000256" key="8">
    <source>
        <dbReference type="SAM" id="SignalP"/>
    </source>
</evidence>
<comment type="subcellular location">
    <subcellularLocation>
        <location evidence="1">Membrane</location>
        <topology evidence="1">Multi-pass membrane protein</topology>
    </subcellularLocation>
</comment>
<organism evidence="11 12">
    <name type="scientific">Phocoena sinus</name>
    <name type="common">Vaquita</name>
    <dbReference type="NCBI Taxonomy" id="42100"/>
    <lineage>
        <taxon>Eukaryota</taxon>
        <taxon>Metazoa</taxon>
        <taxon>Chordata</taxon>
        <taxon>Craniata</taxon>
        <taxon>Vertebrata</taxon>
        <taxon>Euteleostomi</taxon>
        <taxon>Mammalia</taxon>
        <taxon>Eutheria</taxon>
        <taxon>Laurasiatheria</taxon>
        <taxon>Artiodactyla</taxon>
        <taxon>Whippomorpha</taxon>
        <taxon>Cetacea</taxon>
        <taxon>Odontoceti</taxon>
        <taxon>Phocoenidae</taxon>
        <taxon>Phocoena</taxon>
    </lineage>
</organism>
<feature type="transmembrane region" description="Helical" evidence="7">
    <location>
        <begin position="150"/>
        <end position="173"/>
    </location>
</feature>
<evidence type="ECO:0000256" key="2">
    <source>
        <dbReference type="ARBA" id="ARBA00022692"/>
    </source>
</evidence>
<keyword evidence="3 7" id="KW-1133">Transmembrane helix</keyword>
<feature type="domain" description="Neurotransmitter-gated ion-channel transmembrane" evidence="10">
    <location>
        <begin position="156"/>
        <end position="364"/>
    </location>
</feature>
<sequence>MEPRPLLLFLGLCSAGLVLGSEHETRLVAKLFENYNSVVRPVEDHRKAVEVTVGLQLIQLINVDEVNQIVTTNVRLKQNCSMKLGTWTYDGSVVAINPESDQPDLSNFMESGEWVIKESRGWKHWVFYACCPSTPYLDITYHFVMQRLPLYFIVNVIIPCLLFSFLTGLVFYLPTDSGEKMTLSISVLLSLTVFLLVIVELIPSTSSAVPLIGKYMLFTMVFVIASIIITVIVINTHHRSPSTHVMPEWVRKVFIDTIPNIMFFSTMKRPSREKQDKKIFTEDIDISDISGKPGPPPMGFHSPLIKHPEVKSAIEGIKYIAETMKSDQESNNAAEEWKYVAMVMDHILLGVFMLVCIIGTLAVFAGRLIELNQQG</sequence>
<evidence type="ECO:0000313" key="11">
    <source>
        <dbReference type="Ensembl" id="ENSPSNP00000008792.1"/>
    </source>
</evidence>
<evidence type="ECO:0000313" key="12">
    <source>
        <dbReference type="Proteomes" id="UP000694554"/>
    </source>
</evidence>
<reference evidence="11" key="1">
    <citation type="submission" date="2019-08" db="EMBL/GenBank/DDBJ databases">
        <title>Phocoena sinus (Vaquita) genome, mPhoSin1, primary haplotype.</title>
        <authorList>
            <person name="Morin P."/>
            <person name="Mountcastle J."/>
            <person name="Fungtammasan C."/>
            <person name="Rhie A."/>
            <person name="Rojas-Bracho L."/>
            <person name="Smith C.R."/>
            <person name="Taylor B.L."/>
            <person name="Gulland F.M.D."/>
            <person name="Musser W."/>
            <person name="Houck M."/>
            <person name="Haase B."/>
            <person name="Paez S."/>
            <person name="Howe K."/>
            <person name="Torrance J."/>
            <person name="Formenti G."/>
            <person name="Phillippy A."/>
            <person name="Ryder O."/>
            <person name="Jarvis E.D."/>
            <person name="Fedrigo O."/>
        </authorList>
    </citation>
    <scope>NUCLEOTIDE SEQUENCE [LARGE SCALE GENOMIC DNA]</scope>
</reference>
<evidence type="ECO:0000256" key="5">
    <source>
        <dbReference type="ARBA" id="ARBA00038643"/>
    </source>
</evidence>
<gene>
    <name evidence="11" type="primary">CHRNA1</name>
</gene>
<reference evidence="11" key="2">
    <citation type="submission" date="2025-08" db="UniProtKB">
        <authorList>
            <consortium name="Ensembl"/>
        </authorList>
    </citation>
    <scope>IDENTIFICATION</scope>
</reference>
<keyword evidence="4 7" id="KW-0472">Membrane</keyword>
<keyword evidence="12" id="KW-1185">Reference proteome</keyword>
<evidence type="ECO:0000256" key="3">
    <source>
        <dbReference type="ARBA" id="ARBA00022989"/>
    </source>
</evidence>
<dbReference type="GO" id="GO:0004888">
    <property type="term" value="F:transmembrane signaling receptor activity"/>
    <property type="evidence" value="ECO:0007669"/>
    <property type="project" value="InterPro"/>
</dbReference>
<keyword evidence="2 7" id="KW-0812">Transmembrane</keyword>
<dbReference type="SUPFAM" id="SSF63712">
    <property type="entry name" value="Nicotinic receptor ligand binding domain-like"/>
    <property type="match status" value="1"/>
</dbReference>
<evidence type="ECO:0000256" key="1">
    <source>
        <dbReference type="ARBA" id="ARBA00004141"/>
    </source>
</evidence>
<dbReference type="GO" id="GO:0016020">
    <property type="term" value="C:membrane"/>
    <property type="evidence" value="ECO:0007669"/>
    <property type="project" value="UniProtKB-SubCell"/>
</dbReference>
<dbReference type="CDD" id="cd19064">
    <property type="entry name" value="LGIC_TM_nAChR"/>
    <property type="match status" value="1"/>
</dbReference>
<dbReference type="InterPro" id="IPR036734">
    <property type="entry name" value="Neur_chan_lig-bd_sf"/>
</dbReference>
<dbReference type="SUPFAM" id="SSF90112">
    <property type="entry name" value="Neurotransmitter-gated ion-channel transmembrane pore"/>
    <property type="match status" value="1"/>
</dbReference>
<dbReference type="Gene3D" id="1.20.58.390">
    <property type="entry name" value="Neurotransmitter-gated ion-channel transmembrane domain"/>
    <property type="match status" value="2"/>
</dbReference>
<dbReference type="Gene3D" id="2.70.170.10">
    <property type="entry name" value="Neurotransmitter-gated ion-channel ligand-binding domain"/>
    <property type="match status" value="2"/>
</dbReference>
<dbReference type="FunFam" id="1.20.58.390:FF:000016">
    <property type="entry name" value="Putative acetylcholine receptor subunit alpha"/>
    <property type="match status" value="1"/>
</dbReference>
<keyword evidence="8" id="KW-0732">Signal</keyword>
<dbReference type="GeneTree" id="ENSGT00940000156851"/>
<feature type="transmembrane region" description="Helical" evidence="7">
    <location>
        <begin position="347"/>
        <end position="369"/>
    </location>
</feature>
<dbReference type="FunFam" id="1.20.58.390:FF:000013">
    <property type="entry name" value="Putative acetylcholine receptor subunit alpha"/>
    <property type="match status" value="1"/>
</dbReference>
<dbReference type="GO" id="GO:0005230">
    <property type="term" value="F:extracellular ligand-gated monoatomic ion channel activity"/>
    <property type="evidence" value="ECO:0007669"/>
    <property type="project" value="InterPro"/>
</dbReference>
<evidence type="ECO:0000259" key="9">
    <source>
        <dbReference type="Pfam" id="PF02931"/>
    </source>
</evidence>
<feature type="transmembrane region" description="Helical" evidence="7">
    <location>
        <begin position="215"/>
        <end position="234"/>
    </location>
</feature>
<evidence type="ECO:0000259" key="10">
    <source>
        <dbReference type="Pfam" id="PF02932"/>
    </source>
</evidence>
<reference evidence="11" key="3">
    <citation type="submission" date="2025-09" db="UniProtKB">
        <authorList>
            <consortium name="Ensembl"/>
        </authorList>
    </citation>
    <scope>IDENTIFICATION</scope>
</reference>
<dbReference type="InterPro" id="IPR038050">
    <property type="entry name" value="Neuro_actylchol_rec"/>
</dbReference>
<name>A0A8C9BLG2_PHOSS</name>
<feature type="chain" id="PRO_5034163832" description="Acetylcholine receptor subunit alpha" evidence="8">
    <location>
        <begin position="21"/>
        <end position="375"/>
    </location>
</feature>
<dbReference type="InterPro" id="IPR006201">
    <property type="entry name" value="Neur_channel"/>
</dbReference>
<comment type="subunit">
    <text evidence="5">One of the alpha chains that assemble within the acetylcholine receptor, a pentamer of two alpha chains, a beta, a delta, and a gamma (in immature muscle) or epsilon (in mature muscle) chains. The muscle heteropentamer composed of alpha-1, beta-1, delta, epsilon subunits interacts with the alpha-conotoxin ImII.</text>
</comment>
<dbReference type="InterPro" id="IPR006029">
    <property type="entry name" value="Neurotrans-gated_channel_TM"/>
</dbReference>
<proteinExistence type="predicted"/>
<evidence type="ECO:0000256" key="4">
    <source>
        <dbReference type="ARBA" id="ARBA00023136"/>
    </source>
</evidence>
<dbReference type="Proteomes" id="UP000694554">
    <property type="component" value="Chromosome 7"/>
</dbReference>
<feature type="domain" description="Neurotransmitter-gated ion-channel ligand-binding" evidence="9">
    <location>
        <begin position="77"/>
        <end position="148"/>
    </location>
</feature>
<dbReference type="Pfam" id="PF02932">
    <property type="entry name" value="Neur_chan_memb"/>
    <property type="match status" value="1"/>
</dbReference>
<accession>A0A8C9BLG2</accession>
<dbReference type="InterPro" id="IPR036719">
    <property type="entry name" value="Neuro-gated_channel_TM_sf"/>
</dbReference>
<evidence type="ECO:0000256" key="7">
    <source>
        <dbReference type="SAM" id="Phobius"/>
    </source>
</evidence>
<feature type="transmembrane region" description="Helical" evidence="7">
    <location>
        <begin position="185"/>
        <end position="203"/>
    </location>
</feature>
<protein>
    <recommendedName>
        <fullName evidence="6">Acetylcholine receptor subunit alpha</fullName>
    </recommendedName>
</protein>
<dbReference type="Pfam" id="PF02931">
    <property type="entry name" value="Neur_chan_LBD"/>
    <property type="match status" value="1"/>
</dbReference>
<dbReference type="PANTHER" id="PTHR18945">
    <property type="entry name" value="NEUROTRANSMITTER GATED ION CHANNEL"/>
    <property type="match status" value="1"/>
</dbReference>
<dbReference type="InterPro" id="IPR006202">
    <property type="entry name" value="Neur_chan_lig-bd"/>
</dbReference>